<dbReference type="InterPro" id="IPR011102">
    <property type="entry name" value="Sig_transdc_His_kinase_HWE"/>
</dbReference>
<dbReference type="PANTHER" id="PTHR41523:SF7">
    <property type="entry name" value="HISTIDINE KINASE"/>
    <property type="match status" value="1"/>
</dbReference>
<keyword evidence="6 10" id="KW-0418">Kinase</keyword>
<keyword evidence="4" id="KW-0808">Transferase</keyword>
<keyword evidence="11" id="KW-1185">Reference proteome</keyword>
<evidence type="ECO:0000256" key="3">
    <source>
        <dbReference type="ARBA" id="ARBA00022553"/>
    </source>
</evidence>
<dbReference type="EMBL" id="JACHBU010000003">
    <property type="protein sequence ID" value="MBB6508556.1"/>
    <property type="molecule type" value="Genomic_DNA"/>
</dbReference>
<dbReference type="RefSeq" id="WP_184654494.1">
    <property type="nucleotide sequence ID" value="NZ_JACHBU010000003.1"/>
</dbReference>
<evidence type="ECO:0000256" key="1">
    <source>
        <dbReference type="ARBA" id="ARBA00000085"/>
    </source>
</evidence>
<evidence type="ECO:0000256" key="4">
    <source>
        <dbReference type="ARBA" id="ARBA00022679"/>
    </source>
</evidence>
<evidence type="ECO:0000256" key="5">
    <source>
        <dbReference type="ARBA" id="ARBA00022741"/>
    </source>
</evidence>
<dbReference type="CDD" id="cd18773">
    <property type="entry name" value="PDC1_HK_sensor"/>
    <property type="match status" value="1"/>
</dbReference>
<dbReference type="SMART" id="SM00911">
    <property type="entry name" value="HWE_HK"/>
    <property type="match status" value="1"/>
</dbReference>
<evidence type="ECO:0000256" key="8">
    <source>
        <dbReference type="SAM" id="Phobius"/>
    </source>
</evidence>
<gene>
    <name evidence="10" type="ORF">F4695_001905</name>
</gene>
<comment type="catalytic activity">
    <reaction evidence="1">
        <text>ATP + protein L-histidine = ADP + protein N-phospho-L-histidine.</text>
        <dbReference type="EC" id="2.7.13.3"/>
    </reaction>
</comment>
<dbReference type="Gene3D" id="6.10.340.10">
    <property type="match status" value="1"/>
</dbReference>
<protein>
    <recommendedName>
        <fullName evidence="2">histidine kinase</fullName>
        <ecNumber evidence="2">2.7.13.3</ecNumber>
    </recommendedName>
</protein>
<name>A0A7X0JL08_9HYPH</name>
<dbReference type="PANTHER" id="PTHR41523">
    <property type="entry name" value="TWO-COMPONENT SYSTEM SENSOR PROTEIN"/>
    <property type="match status" value="1"/>
</dbReference>
<evidence type="ECO:0000256" key="7">
    <source>
        <dbReference type="ARBA" id="ARBA00022840"/>
    </source>
</evidence>
<organism evidence="10 11">
    <name type="scientific">Rhizobium soli</name>
    <dbReference type="NCBI Taxonomy" id="424798"/>
    <lineage>
        <taxon>Bacteria</taxon>
        <taxon>Pseudomonadati</taxon>
        <taxon>Pseudomonadota</taxon>
        <taxon>Alphaproteobacteria</taxon>
        <taxon>Hyphomicrobiales</taxon>
        <taxon>Rhizobiaceae</taxon>
        <taxon>Rhizobium/Agrobacterium group</taxon>
        <taxon>Rhizobium</taxon>
    </lineage>
</organism>
<sequence>MARFARLFPTAPIGAYLIALVVGVALPLLVFGAFLMLQLEEHERDMLSSNTAEDAQMIARAVDRELQDMATTLRLLVSSPELESGDLRAFHERTRSSLRSTKLFVIVADRDGQLRLNTRVPFDTPLGKTANMPALESMLRSGLTEASSMFRGTTSGKWVFNVAMPLSEKTNASGAAMIITQNAEDLQKLLSVDGLPDGWSAAVLDGSGQVVTSVGAAKMAEGARFPSETLRLMTGFRGTIEDVDGAGKQMYGYAQITGWAWKTVVWGPIASAQENIISTWRQLVAGGIVFLAIAMVVAYLVAWQLRIPIRQIADMAERIGKGEIVSPVETKITEANQIAVALSNASFDRSQAEDRIHLILHELVHRTKNILTLVQAMMRQLARKDTPMDEFQRAISTRLQGLGKSIEALAEEQWGGVPMHRVVEIHMSTFAEAADRVQIQGEDFVLKAGAVQNLGLVLHELATNSVKYGALSVPHGTVRISWSDIAEETVSDADGESRGVNLLLVWEESGGPTVKPPTRTGFGTTIIKRHATAAFSGTVDIDFRPGGLVWRMTVPRANLERPDASEGLRDVPL</sequence>
<dbReference type="GO" id="GO:0004673">
    <property type="term" value="F:protein histidine kinase activity"/>
    <property type="evidence" value="ECO:0007669"/>
    <property type="project" value="UniProtKB-EC"/>
</dbReference>
<dbReference type="Proteomes" id="UP000585437">
    <property type="component" value="Unassembled WGS sequence"/>
</dbReference>
<reference evidence="10 11" key="1">
    <citation type="submission" date="2020-08" db="EMBL/GenBank/DDBJ databases">
        <title>The Agave Microbiome: Exploring the role of microbial communities in plant adaptations to desert environments.</title>
        <authorList>
            <person name="Partida-Martinez L.P."/>
        </authorList>
    </citation>
    <scope>NUCLEOTIDE SEQUENCE [LARGE SCALE GENOMIC DNA]</scope>
    <source>
        <strain evidence="10 11">AS3.12</strain>
    </source>
</reference>
<feature type="domain" description="Signal transduction histidine kinase HWE region" evidence="9">
    <location>
        <begin position="362"/>
        <end position="443"/>
    </location>
</feature>
<keyword evidence="5" id="KW-0547">Nucleotide-binding</keyword>
<dbReference type="InterPro" id="IPR036890">
    <property type="entry name" value="HATPase_C_sf"/>
</dbReference>
<comment type="caution">
    <text evidence="10">The sequence shown here is derived from an EMBL/GenBank/DDBJ whole genome shotgun (WGS) entry which is preliminary data.</text>
</comment>
<evidence type="ECO:0000313" key="11">
    <source>
        <dbReference type="Proteomes" id="UP000585437"/>
    </source>
</evidence>
<accession>A0A7X0JL08</accession>
<keyword evidence="8" id="KW-0812">Transmembrane</keyword>
<dbReference type="GO" id="GO:0005524">
    <property type="term" value="F:ATP binding"/>
    <property type="evidence" value="ECO:0007669"/>
    <property type="project" value="UniProtKB-KW"/>
</dbReference>
<proteinExistence type="predicted"/>
<dbReference type="AlphaFoldDB" id="A0A7X0JL08"/>
<evidence type="ECO:0000256" key="6">
    <source>
        <dbReference type="ARBA" id="ARBA00022777"/>
    </source>
</evidence>
<dbReference type="Gene3D" id="3.30.565.10">
    <property type="entry name" value="Histidine kinase-like ATPase, C-terminal domain"/>
    <property type="match status" value="1"/>
</dbReference>
<keyword evidence="8" id="KW-0472">Membrane</keyword>
<feature type="transmembrane region" description="Helical" evidence="8">
    <location>
        <begin position="283"/>
        <end position="305"/>
    </location>
</feature>
<dbReference type="SUPFAM" id="SSF55874">
    <property type="entry name" value="ATPase domain of HSP90 chaperone/DNA topoisomerase II/histidine kinase"/>
    <property type="match status" value="1"/>
</dbReference>
<keyword evidence="7" id="KW-0067">ATP-binding</keyword>
<keyword evidence="8" id="KW-1133">Transmembrane helix</keyword>
<dbReference type="EC" id="2.7.13.3" evidence="2"/>
<feature type="transmembrane region" description="Helical" evidence="8">
    <location>
        <begin position="13"/>
        <end position="37"/>
    </location>
</feature>
<dbReference type="Pfam" id="PF07536">
    <property type="entry name" value="HWE_HK"/>
    <property type="match status" value="1"/>
</dbReference>
<evidence type="ECO:0000259" key="9">
    <source>
        <dbReference type="SMART" id="SM00911"/>
    </source>
</evidence>
<evidence type="ECO:0000313" key="10">
    <source>
        <dbReference type="EMBL" id="MBB6508556.1"/>
    </source>
</evidence>
<keyword evidence="3" id="KW-0597">Phosphoprotein</keyword>
<evidence type="ECO:0000256" key="2">
    <source>
        <dbReference type="ARBA" id="ARBA00012438"/>
    </source>
</evidence>
<dbReference type="Gene3D" id="3.30.450.20">
    <property type="entry name" value="PAS domain"/>
    <property type="match status" value="1"/>
</dbReference>